<dbReference type="Proteomes" id="UP000621670">
    <property type="component" value="Unassembled WGS sequence"/>
</dbReference>
<feature type="modified residue" description="4-aspartylphosphate" evidence="1">
    <location>
        <position position="62"/>
    </location>
</feature>
<evidence type="ECO:0000256" key="1">
    <source>
        <dbReference type="PROSITE-ProRule" id="PRU00169"/>
    </source>
</evidence>
<feature type="domain" description="Response regulatory" evidence="2">
    <location>
        <begin position="5"/>
        <end position="132"/>
    </location>
</feature>
<organism evidence="3 4">
    <name type="scientific">Flavobacterium turcicum</name>
    <dbReference type="NCBI Taxonomy" id="2764718"/>
    <lineage>
        <taxon>Bacteria</taxon>
        <taxon>Pseudomonadati</taxon>
        <taxon>Bacteroidota</taxon>
        <taxon>Flavobacteriia</taxon>
        <taxon>Flavobacteriales</taxon>
        <taxon>Flavobacteriaceae</taxon>
        <taxon>Flavobacterium</taxon>
    </lineage>
</organism>
<dbReference type="PANTHER" id="PTHR44520:SF2">
    <property type="entry name" value="RESPONSE REGULATOR RCP1"/>
    <property type="match status" value="1"/>
</dbReference>
<gene>
    <name evidence="3" type="ORF">H8R26_04915</name>
</gene>
<dbReference type="Gene3D" id="3.40.50.2300">
    <property type="match status" value="1"/>
</dbReference>
<dbReference type="InterPro" id="IPR052893">
    <property type="entry name" value="TCS_response_regulator"/>
</dbReference>
<dbReference type="SUPFAM" id="SSF52172">
    <property type="entry name" value="CheY-like"/>
    <property type="match status" value="1"/>
</dbReference>
<evidence type="ECO:0000259" key="2">
    <source>
        <dbReference type="PROSITE" id="PS50110"/>
    </source>
</evidence>
<proteinExistence type="predicted"/>
<evidence type="ECO:0000313" key="3">
    <source>
        <dbReference type="EMBL" id="MBC5862755.1"/>
    </source>
</evidence>
<dbReference type="InterPro" id="IPR011006">
    <property type="entry name" value="CheY-like_superfamily"/>
</dbReference>
<dbReference type="InterPro" id="IPR001789">
    <property type="entry name" value="Sig_transdc_resp-reg_receiver"/>
</dbReference>
<evidence type="ECO:0000313" key="4">
    <source>
        <dbReference type="Proteomes" id="UP000621670"/>
    </source>
</evidence>
<dbReference type="PANTHER" id="PTHR44520">
    <property type="entry name" value="RESPONSE REGULATOR RCP1-RELATED"/>
    <property type="match status" value="1"/>
</dbReference>
<keyword evidence="1" id="KW-0597">Phosphoprotein</keyword>
<accession>A0ABR7JE58</accession>
<protein>
    <submittedName>
        <fullName evidence="3">Response regulator</fullName>
    </submittedName>
</protein>
<dbReference type="PROSITE" id="PS50110">
    <property type="entry name" value="RESPONSE_REGULATORY"/>
    <property type="match status" value="1"/>
</dbReference>
<keyword evidence="4" id="KW-1185">Reference proteome</keyword>
<dbReference type="Pfam" id="PF00072">
    <property type="entry name" value="Response_reg"/>
    <property type="match status" value="1"/>
</dbReference>
<comment type="caution">
    <text evidence="3">The sequence shown here is derived from an EMBL/GenBank/DDBJ whole genome shotgun (WGS) entry which is preliminary data.</text>
</comment>
<dbReference type="EMBL" id="JACRUM010000002">
    <property type="protein sequence ID" value="MBC5862755.1"/>
    <property type="molecule type" value="Genomic_DNA"/>
</dbReference>
<reference evidence="3 4" key="1">
    <citation type="submission" date="2020-08" db="EMBL/GenBank/DDBJ databases">
        <title>Description of novel Flavobacterium F-400 isolate.</title>
        <authorList>
            <person name="Saticioglu I."/>
            <person name="Duman M."/>
            <person name="Altun S."/>
        </authorList>
    </citation>
    <scope>NUCLEOTIDE SEQUENCE [LARGE SCALE GENOMIC DNA]</scope>
    <source>
        <strain evidence="3 4">F-400</strain>
    </source>
</reference>
<name>A0ABR7JE58_9FLAO</name>
<dbReference type="SMART" id="SM00448">
    <property type="entry name" value="REC"/>
    <property type="match status" value="1"/>
</dbReference>
<sequence>MTKKSIWIVDDDPIYQIIANKIVQRSAMFSEISTFKNGREAMDIVYQVLENKNTIPDIILLDINMPVMDGWEFMEELSTLKPQIQKEFSVYIVSSSIAVEDKSKSKKYNDILGYISKPISVNDLILIASKDE</sequence>